<dbReference type="Gene3D" id="3.20.20.80">
    <property type="entry name" value="Glycosidases"/>
    <property type="match status" value="2"/>
</dbReference>
<keyword evidence="4 11" id="KW-0732">Signal</keyword>
<dbReference type="Proteomes" id="UP000187209">
    <property type="component" value="Unassembled WGS sequence"/>
</dbReference>
<dbReference type="CDD" id="cd06603">
    <property type="entry name" value="GH31_GANC_GANAB_alpha"/>
    <property type="match status" value="1"/>
</dbReference>
<dbReference type="EMBL" id="MPUH01000549">
    <property type="protein sequence ID" value="OMJ77921.1"/>
    <property type="molecule type" value="Genomic_DNA"/>
</dbReference>
<proteinExistence type="inferred from homology"/>
<dbReference type="OrthoDB" id="440381at2759"/>
<evidence type="ECO:0000256" key="6">
    <source>
        <dbReference type="ARBA" id="ARBA00022824"/>
    </source>
</evidence>
<dbReference type="Gene3D" id="2.60.40.1180">
    <property type="entry name" value="Golgi alpha-mannosidase II"/>
    <property type="match status" value="2"/>
</dbReference>
<dbReference type="PANTHER" id="PTHR22762:SF54">
    <property type="entry name" value="BCDNA.GH04962"/>
    <property type="match status" value="1"/>
</dbReference>
<name>A0A1R2BMD7_9CILI</name>
<feature type="signal peptide" evidence="11">
    <location>
        <begin position="1"/>
        <end position="15"/>
    </location>
</feature>
<dbReference type="PANTHER" id="PTHR22762">
    <property type="entry name" value="ALPHA-GLUCOSIDASE"/>
    <property type="match status" value="1"/>
</dbReference>
<evidence type="ECO:0000313" key="16">
    <source>
        <dbReference type="Proteomes" id="UP000187209"/>
    </source>
</evidence>
<evidence type="ECO:0000256" key="5">
    <source>
        <dbReference type="ARBA" id="ARBA00022801"/>
    </source>
</evidence>
<gene>
    <name evidence="15" type="ORF">SteCoe_22396</name>
</gene>
<feature type="chain" id="PRO_5012525998" description="Glucosidase II subunit alpha" evidence="11">
    <location>
        <begin position="16"/>
        <end position="885"/>
    </location>
</feature>
<dbReference type="Gene3D" id="2.60.40.1760">
    <property type="entry name" value="glycosyl hydrolase (family 31)"/>
    <property type="match status" value="1"/>
</dbReference>
<keyword evidence="8 10" id="KW-0326">Glycosidase</keyword>
<dbReference type="InterPro" id="IPR013780">
    <property type="entry name" value="Glyco_hydro_b"/>
</dbReference>
<evidence type="ECO:0000256" key="10">
    <source>
        <dbReference type="RuleBase" id="RU361185"/>
    </source>
</evidence>
<evidence type="ECO:0000256" key="7">
    <source>
        <dbReference type="ARBA" id="ARBA00023180"/>
    </source>
</evidence>
<sequence length="885" mass="102976">MKTLAFVVLVLAVLAVKRHEFKTCKDLGFCVRNRALARNTSYKISYSIVPESVVKAASGITFKVKSDQESSPFLTGEAYYLSNNVLRFYLNEINPLHKRYHTPDDLILNLENIHRKDVTQLTSTQAIWAYGDYKYILTYSPINIQGYYKDSLIYHINERSLLNFERYRTRDTVLSHNDYNLIDATGVPGDYPLWEENWRDFTDNNPRGPSSIGLDITFAKTSDIYGIPEHSDSLSLIDTENSEPYRLYNLDVFEFELNERMTLYGNIPFILNKNGGFFWNNPSETWVDIQSSAYNGHSSKRIHWFSETGVLDIFLFLEANPINLVQTFTRLTGPPSFPPMFSIAYHQCRWNYFTQKEVKEIEQGFEDHDIPMDVIWLDIEHTPNRMYFTWDYSSFPEPVKMINELAEHGRKIVTIVDPHMSKRNNFQVGQGFKDKGYYVKNQNGDDYEGHCWPGTSSWPDFMREETRDYWASQFELKNYKDTTLDVFIWNDMNEPAVFGGPENTMPKTNLHMFDVEHREIHNLYGIMTHRATYEGLIKRSPNDRPFILSRAFYAGSQKYGAIWTGDNMAKWEYMEASVPMCLGVTLGGLSFCGSDVGGFFYNPSAELMERWYQIGAYSPFFRSHAHIETDKREPWVFGEESLNRIRESIKERYRLLPYWYTLFYEHAEMSLPIMRPLFMMYTEDLNVSKIDKQYFVGEAIMVTGLSKPSQQSVKLYVPEGRWFDFHGYKEITVRGYTDATVTKDAVPVYLKGGHIIPMQNRQRRSSALMKNDPYSLLVVLDSSYKAKGTLFVDDFKTFNYKNGDYLTSIFEFSDNSLRYSVDHPWSSSNSIETITILGLPNSPNHIRLESGCGNQDLYFTIIDQVLTIKMTKAKINEPWVIVLDF</sequence>
<protein>
    <recommendedName>
        <fullName evidence="9">Glucosidase II subunit alpha</fullName>
    </recommendedName>
</protein>
<dbReference type="Pfam" id="PF21365">
    <property type="entry name" value="Glyco_hydro_31_3rd"/>
    <property type="match status" value="1"/>
</dbReference>
<dbReference type="AlphaFoldDB" id="A0A1R2BMD7"/>
<evidence type="ECO:0000256" key="11">
    <source>
        <dbReference type="SAM" id="SignalP"/>
    </source>
</evidence>
<keyword evidence="7" id="KW-0325">Glycoprotein</keyword>
<evidence type="ECO:0000313" key="15">
    <source>
        <dbReference type="EMBL" id="OMJ77921.1"/>
    </source>
</evidence>
<evidence type="ECO:0000259" key="12">
    <source>
        <dbReference type="Pfam" id="PF01055"/>
    </source>
</evidence>
<accession>A0A1R2BMD7</accession>
<evidence type="ECO:0000256" key="8">
    <source>
        <dbReference type="ARBA" id="ARBA00023295"/>
    </source>
</evidence>
<dbReference type="Pfam" id="PF13802">
    <property type="entry name" value="Gal_mutarotas_2"/>
    <property type="match status" value="1"/>
</dbReference>
<evidence type="ECO:0000256" key="1">
    <source>
        <dbReference type="ARBA" id="ARBA00004240"/>
    </source>
</evidence>
<dbReference type="PROSITE" id="PS00129">
    <property type="entry name" value="GLYCOSYL_HYDROL_F31_1"/>
    <property type="match status" value="1"/>
</dbReference>
<feature type="domain" description="Glycosyl hydrolase family 31 C-terminal" evidence="14">
    <location>
        <begin position="671"/>
        <end position="756"/>
    </location>
</feature>
<dbReference type="SUPFAM" id="SSF51445">
    <property type="entry name" value="(Trans)glycosidases"/>
    <property type="match status" value="1"/>
</dbReference>
<feature type="domain" description="Glycoside hydrolase family 31 N-terminal" evidence="13">
    <location>
        <begin position="81"/>
        <end position="288"/>
    </location>
</feature>
<evidence type="ECO:0000256" key="9">
    <source>
        <dbReference type="ARBA" id="ARBA00042895"/>
    </source>
</evidence>
<dbReference type="InterPro" id="IPR017853">
    <property type="entry name" value="GH"/>
</dbReference>
<dbReference type="SUPFAM" id="SSF51011">
    <property type="entry name" value="Glycosyl hydrolase domain"/>
    <property type="match status" value="1"/>
</dbReference>
<keyword evidence="5 10" id="KW-0378">Hydrolase</keyword>
<dbReference type="GO" id="GO:0005783">
    <property type="term" value="C:endoplasmic reticulum"/>
    <property type="evidence" value="ECO:0007669"/>
    <property type="project" value="UniProtKB-SubCell"/>
</dbReference>
<feature type="domain" description="Glycoside hydrolase family 31 TIM barrel" evidence="12">
    <location>
        <begin position="335"/>
        <end position="662"/>
    </location>
</feature>
<dbReference type="InterPro" id="IPR011013">
    <property type="entry name" value="Gal_mutarotase_sf_dom"/>
</dbReference>
<dbReference type="GO" id="GO:0030246">
    <property type="term" value="F:carbohydrate binding"/>
    <property type="evidence" value="ECO:0007669"/>
    <property type="project" value="InterPro"/>
</dbReference>
<dbReference type="InterPro" id="IPR030458">
    <property type="entry name" value="Glyco_hydro_31_AS"/>
</dbReference>
<reference evidence="15 16" key="1">
    <citation type="submission" date="2016-11" db="EMBL/GenBank/DDBJ databases">
        <title>The macronuclear genome of Stentor coeruleus: a giant cell with tiny introns.</title>
        <authorList>
            <person name="Slabodnick M."/>
            <person name="Ruby J.G."/>
            <person name="Reiff S.B."/>
            <person name="Swart E.C."/>
            <person name="Gosai S."/>
            <person name="Prabakaran S."/>
            <person name="Witkowska E."/>
            <person name="Larue G.E."/>
            <person name="Fisher S."/>
            <person name="Freeman R.M."/>
            <person name="Gunawardena J."/>
            <person name="Chu W."/>
            <person name="Stover N.A."/>
            <person name="Gregory B.D."/>
            <person name="Nowacki M."/>
            <person name="Derisi J."/>
            <person name="Roy S.W."/>
            <person name="Marshall W.F."/>
            <person name="Sood P."/>
        </authorList>
    </citation>
    <scope>NUCLEOTIDE SEQUENCE [LARGE SCALE GENOMIC DNA]</scope>
    <source>
        <strain evidence="15">WM001</strain>
    </source>
</reference>
<dbReference type="SUPFAM" id="SSF74650">
    <property type="entry name" value="Galactose mutarotase-like"/>
    <property type="match status" value="1"/>
</dbReference>
<keyword evidence="6" id="KW-0256">Endoplasmic reticulum</keyword>
<comment type="caution">
    <text evidence="15">The sequence shown here is derived from an EMBL/GenBank/DDBJ whole genome shotgun (WGS) entry which is preliminary data.</text>
</comment>
<comment type="similarity">
    <text evidence="3 10">Belongs to the glycosyl hydrolase 31 family.</text>
</comment>
<dbReference type="InterPro" id="IPR025887">
    <property type="entry name" value="Glyco_hydro_31_N_dom"/>
</dbReference>
<evidence type="ECO:0000256" key="4">
    <source>
        <dbReference type="ARBA" id="ARBA00022729"/>
    </source>
</evidence>
<dbReference type="InterPro" id="IPR000322">
    <property type="entry name" value="Glyco_hydro_31_TIM"/>
</dbReference>
<evidence type="ECO:0000256" key="3">
    <source>
        <dbReference type="ARBA" id="ARBA00007806"/>
    </source>
</evidence>
<dbReference type="InterPro" id="IPR048395">
    <property type="entry name" value="Glyco_hydro_31_C"/>
</dbReference>
<evidence type="ECO:0000259" key="13">
    <source>
        <dbReference type="Pfam" id="PF13802"/>
    </source>
</evidence>
<evidence type="ECO:0000259" key="14">
    <source>
        <dbReference type="Pfam" id="PF21365"/>
    </source>
</evidence>
<dbReference type="Pfam" id="PF01055">
    <property type="entry name" value="Glyco_hydro_31_2nd"/>
    <property type="match status" value="1"/>
</dbReference>
<comment type="pathway">
    <text evidence="2">Glycan metabolism; N-glycan metabolism.</text>
</comment>
<evidence type="ECO:0000256" key="2">
    <source>
        <dbReference type="ARBA" id="ARBA00004833"/>
    </source>
</evidence>
<organism evidence="15 16">
    <name type="scientific">Stentor coeruleus</name>
    <dbReference type="NCBI Taxonomy" id="5963"/>
    <lineage>
        <taxon>Eukaryota</taxon>
        <taxon>Sar</taxon>
        <taxon>Alveolata</taxon>
        <taxon>Ciliophora</taxon>
        <taxon>Postciliodesmatophora</taxon>
        <taxon>Heterotrichea</taxon>
        <taxon>Heterotrichida</taxon>
        <taxon>Stentoridae</taxon>
        <taxon>Stentor</taxon>
    </lineage>
</organism>
<dbReference type="GO" id="GO:0090599">
    <property type="term" value="F:alpha-glucosidase activity"/>
    <property type="evidence" value="ECO:0007669"/>
    <property type="project" value="TreeGrafter"/>
</dbReference>
<dbReference type="GO" id="GO:0005975">
    <property type="term" value="P:carbohydrate metabolic process"/>
    <property type="evidence" value="ECO:0007669"/>
    <property type="project" value="InterPro"/>
</dbReference>
<dbReference type="GO" id="GO:0006491">
    <property type="term" value="P:N-glycan processing"/>
    <property type="evidence" value="ECO:0007669"/>
    <property type="project" value="TreeGrafter"/>
</dbReference>
<keyword evidence="16" id="KW-1185">Reference proteome</keyword>
<comment type="subcellular location">
    <subcellularLocation>
        <location evidence="1">Endoplasmic reticulum</location>
    </subcellularLocation>
</comment>
<dbReference type="CDD" id="cd14752">
    <property type="entry name" value="GH31_N"/>
    <property type="match status" value="1"/>
</dbReference>